<dbReference type="AlphaFoldDB" id="A0A1E1XHE3"/>
<dbReference type="Pfam" id="PF00171">
    <property type="entry name" value="Aldedh"/>
    <property type="match status" value="2"/>
</dbReference>
<dbReference type="Gene3D" id="3.40.309.10">
    <property type="entry name" value="Aldehyde Dehydrogenase, Chain A, domain 2"/>
    <property type="match status" value="1"/>
</dbReference>
<feature type="domain" description="Aldehyde dehydrogenase" evidence="1">
    <location>
        <begin position="538"/>
        <end position="758"/>
    </location>
</feature>
<dbReference type="GO" id="GO:0016620">
    <property type="term" value="F:oxidoreductase activity, acting on the aldehyde or oxo group of donors, NAD or NADP as acceptor"/>
    <property type="evidence" value="ECO:0007669"/>
    <property type="project" value="InterPro"/>
</dbReference>
<dbReference type="PANTHER" id="PTHR11699">
    <property type="entry name" value="ALDEHYDE DEHYDROGENASE-RELATED"/>
    <property type="match status" value="1"/>
</dbReference>
<organism evidence="2">
    <name type="scientific">Amblyomma aureolatum</name>
    <dbReference type="NCBI Taxonomy" id="187763"/>
    <lineage>
        <taxon>Eukaryota</taxon>
        <taxon>Metazoa</taxon>
        <taxon>Ecdysozoa</taxon>
        <taxon>Arthropoda</taxon>
        <taxon>Chelicerata</taxon>
        <taxon>Arachnida</taxon>
        <taxon>Acari</taxon>
        <taxon>Parasitiformes</taxon>
        <taxon>Ixodida</taxon>
        <taxon>Ixodoidea</taxon>
        <taxon>Ixodidae</taxon>
        <taxon>Amblyomminae</taxon>
        <taxon>Amblyomma</taxon>
    </lineage>
</organism>
<feature type="domain" description="Aldehyde dehydrogenase" evidence="1">
    <location>
        <begin position="41"/>
        <end position="459"/>
    </location>
</feature>
<proteinExistence type="evidence at transcript level"/>
<dbReference type="InterPro" id="IPR016163">
    <property type="entry name" value="Ald_DH_C"/>
</dbReference>
<dbReference type="InterPro" id="IPR016161">
    <property type="entry name" value="Ald_DH/histidinol_DH"/>
</dbReference>
<dbReference type="SUPFAM" id="SSF53720">
    <property type="entry name" value="ALDH-like"/>
    <property type="match status" value="2"/>
</dbReference>
<reference evidence="2" key="1">
    <citation type="journal article" date="2017" name="Front. Cell. Infect. Microbiol.">
        <title>The Distinct Transcriptional Response of the Midgut of Amblyomma sculptum and Amblyomma aureolatum Ticks to Rickettsia rickettsii Correlates to Their Differences in Susceptibility to Infection.</title>
        <authorList>
            <person name="Martins L.A."/>
            <person name="Galletti M.F.B.M."/>
            <person name="Ribeiro J.M."/>
            <person name="Fujita A."/>
            <person name="Costa F.B."/>
            <person name="Labruna M.B."/>
            <person name="Daffre S."/>
            <person name="Fogaca A.C."/>
        </authorList>
    </citation>
    <scope>NUCLEOTIDE SEQUENCE</scope>
</reference>
<name>A0A1E1XHE3_9ACAR</name>
<dbReference type="InterPro" id="IPR015590">
    <property type="entry name" value="Aldehyde_DH_dom"/>
</dbReference>
<evidence type="ECO:0000313" key="2">
    <source>
        <dbReference type="EMBL" id="JAT98665.1"/>
    </source>
</evidence>
<sequence length="804" mass="87692">CYEEVMDSYANCMRWMQGHAYELRGFVDGSVEKSEHRDVEFVTVNSPAFNDEAGMVVPTDLELFNRALKSSLAAQAAWAELQPHERCTHMYNMVRSLQKHQTSFGEMESMQSAKTVAFGLEEAAQMVRYLYHYAGVAMTLNERFPASRPKGVVLVLVEDGSATCPVSAWRVGEVLAAGNSLLIIVKPDFSLVPLLFAEIAASGGLPRGLINVLAAPPDGIEKFLKAEGVAHVHVVAPQSQCKELRRLLAEPMVPYSSYSGCGRPLAVVLEGADLHGAAGGIGEAFANSSSKGESCGVQVFVQESIYGKFIGLLRKELNRLRIGLANDRTSDIPFVFPHDFTAPPPPPKIAYTELPDAELLPCAYGYDKKHPHPPRAALFADVTPSSPVVLNTVGWPVVLVTQFRTAKESVALVNSAIHHAEVSIWTERLPAALELANAYKATSIFVNGQRLRDASVEFGSRSGIVCGERGLLTFLQPAESSARLSRKSDKMELETFGAKVESVPYGPCGISSASQGGDLTTYKMFYGGRQKRSLSNACNTSNTNDHRTVCYFPEAGRKDVRNAVESALAGFKTWSSRSAHNRAQVLFYLAENLQLRKAEMVALIRNMNNRPEAACEAEVSACIRRLFYWAATCDKDAGSVRSTTVKGTVVRVNEPVGVIGIACADDACLLSNFVSAMAAALATGNSVVVLASKDWPQPALRFCQILETSDVPPGVVNVLSGKEQPVLLRALAEHHDVNAIWYHGQADSSAAFLEYAASHNDKRTWVFPVQDSTDQDRHWMGWQVTQHTTQPKSIWLPYGDTFGN</sequence>
<accession>A0A1E1XHE3</accession>
<feature type="non-terminal residue" evidence="2">
    <location>
        <position position="1"/>
    </location>
</feature>
<protein>
    <submittedName>
        <fullName evidence="2">Putative aldehyde dehydrogenase</fullName>
    </submittedName>
</protein>
<evidence type="ECO:0000259" key="1">
    <source>
        <dbReference type="Pfam" id="PF00171"/>
    </source>
</evidence>
<dbReference type="EMBL" id="GFAC01000523">
    <property type="protein sequence ID" value="JAT98665.1"/>
    <property type="molecule type" value="mRNA"/>
</dbReference>
<dbReference type="Gene3D" id="3.40.605.10">
    <property type="entry name" value="Aldehyde Dehydrogenase, Chain A, domain 1"/>
    <property type="match status" value="2"/>
</dbReference>
<dbReference type="InterPro" id="IPR016162">
    <property type="entry name" value="Ald_DH_N"/>
</dbReference>